<dbReference type="RefSeq" id="WP_183588429.1">
    <property type="nucleotide sequence ID" value="NZ_JACHCA010000009.1"/>
</dbReference>
<sequence>MKKLGLLTFVTLMSYFSVAQTVSVNGTVTDQTGKPVAFAFVSDSQHPYATYTDQSGAFSLQADPASNLIVTANFHNEARVKLDNPSNVKVVMTAGDAPKQDALAKTTVANFFKPDENLVDHNVSINRIGTGQEGLHGSRFLFNDWVHGFAVTPQDSLKQSDVYLFNYDKVGGNLIFTRNKTTGMLVIKQEIKGFTLFDENAVPYVFEDVPAINPKRYVEVLSAGKKYKIYKDLGTTFIKANFVTNGITSSGNNYDEYKDESIYYVVKPGGQPQKIELKPKVLKLVFADDADKVKKFFSDNEGDIDDNYLKALGDYLNQ</sequence>
<dbReference type="AlphaFoldDB" id="A0A841JI55"/>
<organism evidence="2 3">
    <name type="scientific">Mucilaginibacter lappiensis</name>
    <dbReference type="NCBI Taxonomy" id="354630"/>
    <lineage>
        <taxon>Bacteria</taxon>
        <taxon>Pseudomonadati</taxon>
        <taxon>Bacteroidota</taxon>
        <taxon>Sphingobacteriia</taxon>
        <taxon>Sphingobacteriales</taxon>
        <taxon>Sphingobacteriaceae</taxon>
        <taxon>Mucilaginibacter</taxon>
    </lineage>
</organism>
<feature type="signal peptide" evidence="1">
    <location>
        <begin position="1"/>
        <end position="19"/>
    </location>
</feature>
<dbReference type="GO" id="GO:0030246">
    <property type="term" value="F:carbohydrate binding"/>
    <property type="evidence" value="ECO:0007669"/>
    <property type="project" value="InterPro"/>
</dbReference>
<dbReference type="Proteomes" id="UP000548326">
    <property type="component" value="Unassembled WGS sequence"/>
</dbReference>
<evidence type="ECO:0000256" key="1">
    <source>
        <dbReference type="SAM" id="SignalP"/>
    </source>
</evidence>
<protein>
    <recommendedName>
        <fullName evidence="4">CarboxypepD_reg-like domain-containing protein</fullName>
    </recommendedName>
</protein>
<evidence type="ECO:0008006" key="4">
    <source>
        <dbReference type="Google" id="ProtNLM"/>
    </source>
</evidence>
<dbReference type="Gene3D" id="2.60.40.1120">
    <property type="entry name" value="Carboxypeptidase-like, regulatory domain"/>
    <property type="match status" value="1"/>
</dbReference>
<dbReference type="SUPFAM" id="SSF49452">
    <property type="entry name" value="Starch-binding domain-like"/>
    <property type="match status" value="1"/>
</dbReference>
<proteinExistence type="predicted"/>
<feature type="chain" id="PRO_5032272974" description="CarboxypepD_reg-like domain-containing protein" evidence="1">
    <location>
        <begin position="20"/>
        <end position="318"/>
    </location>
</feature>
<gene>
    <name evidence="2" type="ORF">HDF22_003402</name>
</gene>
<dbReference type="InterPro" id="IPR013784">
    <property type="entry name" value="Carb-bd-like_fold"/>
</dbReference>
<reference evidence="2 3" key="1">
    <citation type="submission" date="2020-08" db="EMBL/GenBank/DDBJ databases">
        <title>Genomic Encyclopedia of Type Strains, Phase IV (KMG-V): Genome sequencing to study the core and pangenomes of soil and plant-associated prokaryotes.</title>
        <authorList>
            <person name="Whitman W."/>
        </authorList>
    </citation>
    <scope>NUCLEOTIDE SEQUENCE [LARGE SCALE GENOMIC DNA]</scope>
    <source>
        <strain evidence="2 3">MP601</strain>
    </source>
</reference>
<evidence type="ECO:0000313" key="3">
    <source>
        <dbReference type="Proteomes" id="UP000548326"/>
    </source>
</evidence>
<evidence type="ECO:0000313" key="2">
    <source>
        <dbReference type="EMBL" id="MBB6129276.1"/>
    </source>
</evidence>
<accession>A0A841JI55</accession>
<name>A0A841JI55_9SPHI</name>
<keyword evidence="1" id="KW-0732">Signal</keyword>
<dbReference type="EMBL" id="JACHCA010000009">
    <property type="protein sequence ID" value="MBB6129276.1"/>
    <property type="molecule type" value="Genomic_DNA"/>
</dbReference>
<comment type="caution">
    <text evidence="2">The sequence shown here is derived from an EMBL/GenBank/DDBJ whole genome shotgun (WGS) entry which is preliminary data.</text>
</comment>